<reference evidence="1 2" key="1">
    <citation type="journal article" date="2015" name="Biotechnol. Biofuels">
        <title>Enhanced degradation of softwood versus hardwood by the white-rot fungus Pycnoporus coccineus.</title>
        <authorList>
            <person name="Couturier M."/>
            <person name="Navarro D."/>
            <person name="Chevret D."/>
            <person name="Henrissat B."/>
            <person name="Piumi F."/>
            <person name="Ruiz-Duenas F.J."/>
            <person name="Martinez A.T."/>
            <person name="Grigoriev I.V."/>
            <person name="Riley R."/>
            <person name="Lipzen A."/>
            <person name="Berrin J.G."/>
            <person name="Master E.R."/>
            <person name="Rosso M.N."/>
        </authorList>
    </citation>
    <scope>NUCLEOTIDE SEQUENCE [LARGE SCALE GENOMIC DNA]</scope>
    <source>
        <strain evidence="1 2">BRFM310</strain>
    </source>
</reference>
<accession>A0A1Y2ILL5</accession>
<evidence type="ECO:0000313" key="1">
    <source>
        <dbReference type="EMBL" id="OSD01504.1"/>
    </source>
</evidence>
<gene>
    <name evidence="1" type="ORF">PYCCODRAFT_524963</name>
</gene>
<proteinExistence type="predicted"/>
<name>A0A1Y2ILL5_TRAC3</name>
<keyword evidence="2" id="KW-1185">Reference proteome</keyword>
<evidence type="ECO:0000313" key="2">
    <source>
        <dbReference type="Proteomes" id="UP000193067"/>
    </source>
</evidence>
<dbReference type="AlphaFoldDB" id="A0A1Y2ILL5"/>
<protein>
    <submittedName>
        <fullName evidence="1">Uncharacterized protein</fullName>
    </submittedName>
</protein>
<organism evidence="1 2">
    <name type="scientific">Trametes coccinea (strain BRFM310)</name>
    <name type="common">Pycnoporus coccineus</name>
    <dbReference type="NCBI Taxonomy" id="1353009"/>
    <lineage>
        <taxon>Eukaryota</taxon>
        <taxon>Fungi</taxon>
        <taxon>Dikarya</taxon>
        <taxon>Basidiomycota</taxon>
        <taxon>Agaricomycotina</taxon>
        <taxon>Agaricomycetes</taxon>
        <taxon>Polyporales</taxon>
        <taxon>Polyporaceae</taxon>
        <taxon>Trametes</taxon>
    </lineage>
</organism>
<dbReference type="Proteomes" id="UP000193067">
    <property type="component" value="Unassembled WGS sequence"/>
</dbReference>
<dbReference type="EMBL" id="KZ084111">
    <property type="protein sequence ID" value="OSD01504.1"/>
    <property type="molecule type" value="Genomic_DNA"/>
</dbReference>
<sequence length="178" mass="19882">MASRRHPAGPLEISTAKAAAWAQSSTDSSCAVQRGAMGFAGQRRQIRRRYDSGDALLHAQSTRDQWIREMTGDLHGRGLLVCDCGEKSRERFAEMMLVQAQEACNLSRNGSKTLTNVMALRADNVQRHDRETAAQLGCRRVRTFYHLSDQTQPELHARNTNTNTRTAKEVLGLLRGVM</sequence>